<dbReference type="PROSITE" id="PS51257">
    <property type="entry name" value="PROKAR_LIPOPROTEIN"/>
    <property type="match status" value="1"/>
</dbReference>
<dbReference type="Gene3D" id="1.50.10.20">
    <property type="match status" value="1"/>
</dbReference>
<dbReference type="Pfam" id="PF17973">
    <property type="entry name" value="bMG10"/>
    <property type="match status" value="1"/>
</dbReference>
<dbReference type="PIRSF" id="PIRSF038980">
    <property type="entry name" value="A2M_bac"/>
    <property type="match status" value="1"/>
</dbReference>
<proteinExistence type="inferred from homology"/>
<dbReference type="InterPro" id="IPR041203">
    <property type="entry name" value="Bact_A2M_MG5"/>
</dbReference>
<dbReference type="Pfam" id="PF07703">
    <property type="entry name" value="A2M_BRD"/>
    <property type="match status" value="1"/>
</dbReference>
<sequence length="1714" mass="192213">MRLRKHLAVLSLFLVLCACDDQKDKTIESQKTDKTEVATDVIDSKTDAVATETLTEAKVVSESESHNVFNPTPELIEKYKGKQLTVIDSSEVILDGTSTLVVTFSVPLNPKLNFSNLLRLVDRKTGNVDGAWELSDNGLELRHRYLEPDRQLVLTIDKLLSAINDSHLESVYQKEINTLDRQPIVGFANSGILLPSKSMSGLPVRTLNVNKIDINFFKIKPEKLSNLLDDLGFIDLLSVWRSKELTKYADLVYSSRFDLHPKPNAQETVLVNLADISEVNQEGVYIAVMNEAGIYNESNPATLFSISNIGVSVHRYKNANLVVMTHGLDNGKPLANINLSLMCRKNENSKNCHTISVVTDQNGYAEFNLDKDDKSKYSVITASDGQQTSFVSIDQNSLNLTDFNLSGNSFFQKQLFVFGPRDLYRPKETVYFNALLRNADGQSLPDQPIIADIISPDRRVIKNYQLKSNADLNGLYQQTFDIPDDAATGKWSIRFNLGDDNYRYWDFKVEEFLPERMAMEIKSSANGVILNNENVNFDIKGWYLYGEPATGNSLEANLYLKQVDSVAGLADFKIGNVTDETIYSELDSREVMLNGDGSTQIEVSKDNWSGKQSPIKVVLQASLLDSGGRPVTRYANQTIWPADKLPAIRALFEGSTYYGWNEDAYYERPTVDIGQNAEFEIAYINHVGEKLATNSLKARLIRERRNYYWTWSDFDGWQQNYNSSEFVVSEEQLSIETGSTTKISFQPTDYGSYRVEVVDPQTKVVTSVRFWVGYDWEDNTRGTKSLRPDQVKLTIDKPSYKVGDIARVNVQAPVAGSGYISLESNDGTIWKKAITIDENGLDVDIPIENWGRHDIYISSMIIRPSTDVTVQTVKRAIGLLYLPIDITDRQLNFAINAPVKVEPETTVPIKIKMDKQFIQQDKKVTVLVSAVDSGVLNITGFVTPDPYTEFLGRKRYDVNIYDVYGKLIEASGRNVGMSFGGDAMGSGGKKPLNEDLIVARQLETIQLNDEGEGVINLPLPYFNGELRIMAQAWDSNRFGKAEKTMKVAAPVIAELTTPRFLSGGDQAILALDLHNLTGSTQNMQVDVSTSGLLHQNETKSVTVKLDSKKKDIIKIPVAADYGYGKGTIKVDIKGIVLENNSDFNISRSWTIGVRPAYAATSRFYVAALDANESWQLSDQALTGLIENTVEGQLVVSNQPPLNIAQYIKSLFAYPYGCLEQTTSGLFPSLYANSEQLAQLGIKTDSDEKRREKVQTGISRILSMQRSNGSFGLWSNYSEEEHWLTVYATDFLLQAKERGYQVNDKALDAAMTRIGEYIYDASAFNNLSYYGDLDVLEFNKLSVKAYALMILSKQEKITAAMRNEINQLTDKIMNSDTSFIYSPLPLAHLAVTAKLNGYQETYDKLLPLVFTTPYKYNDRWLGNYGSAVRDQSLILSLLIENNMAKNNQASYLYNLSELLNDQRYFSTQELNALFIAGWTLEQHKSGNQFKVSINGKIDDIDSIVSHSYDYEGLAQGLSINNSAYDQPLYIKFSVTGYAKTPAAPTSQDDFLTINRTYYDLHGKEITPSNIEVGSMMVVVLDVTAKKAVHDALIVDFLPAGLELENQNLANSSVNLSTIPWVADLLKSDDVNEIKYQEFRDDRYVAAVNINTYINKNKYRKRVAYLVRAVTTGDYMIPYPYVESMYRPDRFAIGKSLDLMTISSPSKKDNNEEGDN</sequence>
<dbReference type="InterPro" id="IPR026284">
    <property type="entry name" value="A2MG_proteobact"/>
</dbReference>
<keyword evidence="2" id="KW-0732">Signal</keyword>
<gene>
    <name evidence="5" type="ORF">FPQ14_04120</name>
</gene>
<dbReference type="SUPFAM" id="SSF48239">
    <property type="entry name" value="Terpenoid cyclases/Protein prenyltransferases"/>
    <property type="match status" value="1"/>
</dbReference>
<dbReference type="PANTHER" id="PTHR40094:SF1">
    <property type="entry name" value="UBIQUITIN DOMAIN-CONTAINING PROTEIN"/>
    <property type="match status" value="1"/>
</dbReference>
<dbReference type="GO" id="GO:0005615">
    <property type="term" value="C:extracellular space"/>
    <property type="evidence" value="ECO:0007669"/>
    <property type="project" value="InterPro"/>
</dbReference>
<dbReference type="Proteomes" id="UP000319138">
    <property type="component" value="Unassembled WGS sequence"/>
</dbReference>
<dbReference type="InterPro" id="IPR001599">
    <property type="entry name" value="Macroglobln_a2"/>
</dbReference>
<evidence type="ECO:0000259" key="3">
    <source>
        <dbReference type="SMART" id="SM01359"/>
    </source>
</evidence>
<dbReference type="InterPro" id="IPR047565">
    <property type="entry name" value="Alpha-macroglob_thiol-ester_cl"/>
</dbReference>
<dbReference type="RefSeq" id="WP_144188680.1">
    <property type="nucleotide sequence ID" value="NZ_VMHL01000002.1"/>
</dbReference>
<dbReference type="Pfam" id="PF17962">
    <property type="entry name" value="bMG6"/>
    <property type="match status" value="1"/>
</dbReference>
<name>A0A556RMV3_9GAMM</name>
<feature type="domain" description="Alpha-2-macroglobulin" evidence="4">
    <location>
        <begin position="998"/>
        <end position="1087"/>
    </location>
</feature>
<dbReference type="PANTHER" id="PTHR40094">
    <property type="entry name" value="ALPHA-2-MACROGLOBULIN HOMOLOG"/>
    <property type="match status" value="1"/>
</dbReference>
<dbReference type="Gene3D" id="2.60.40.1930">
    <property type="match status" value="1"/>
</dbReference>
<dbReference type="InterPro" id="IPR011626">
    <property type="entry name" value="Alpha-macroglobulin_TED"/>
</dbReference>
<evidence type="ECO:0000259" key="4">
    <source>
        <dbReference type="SMART" id="SM01360"/>
    </source>
</evidence>
<dbReference type="InterPro" id="IPR008930">
    <property type="entry name" value="Terpenoid_cyclase/PrenylTrfase"/>
</dbReference>
<dbReference type="Pfam" id="PF11974">
    <property type="entry name" value="bMG3"/>
    <property type="match status" value="1"/>
</dbReference>
<comment type="caution">
    <text evidence="5">The sequence shown here is derived from an EMBL/GenBank/DDBJ whole genome shotgun (WGS) entry which is preliminary data.</text>
</comment>
<dbReference type="InterPro" id="IPR051802">
    <property type="entry name" value="YfhM-like"/>
</dbReference>
<evidence type="ECO:0000313" key="6">
    <source>
        <dbReference type="Proteomes" id="UP000319138"/>
    </source>
</evidence>
<dbReference type="EMBL" id="VMHL01000002">
    <property type="protein sequence ID" value="TSJ90260.1"/>
    <property type="molecule type" value="Genomic_DNA"/>
</dbReference>
<dbReference type="InterPro" id="IPR002890">
    <property type="entry name" value="MG2"/>
</dbReference>
<accession>A0A556RMV3</accession>
<dbReference type="GO" id="GO:0004866">
    <property type="term" value="F:endopeptidase inhibitor activity"/>
    <property type="evidence" value="ECO:0007669"/>
    <property type="project" value="InterPro"/>
</dbReference>
<dbReference type="InterPro" id="IPR049120">
    <property type="entry name" value="A2M_bMG2"/>
</dbReference>
<dbReference type="InterPro" id="IPR021868">
    <property type="entry name" value="Alpha_2_Macroglob_MG3"/>
</dbReference>
<dbReference type="SMART" id="SM01360">
    <property type="entry name" value="A2M"/>
    <property type="match status" value="1"/>
</dbReference>
<protein>
    <submittedName>
        <fullName evidence="5">Alpha-2-macroglobulin family protein</fullName>
    </submittedName>
</protein>
<reference evidence="5 6" key="1">
    <citation type="submission" date="2019-07" db="EMBL/GenBank/DDBJ databases">
        <title>Gilliamella genomes.</title>
        <authorList>
            <person name="Zheng H."/>
        </authorList>
    </citation>
    <scope>NUCLEOTIDE SEQUENCE [LARGE SCALE GENOMIC DNA]</scope>
    <source>
        <strain evidence="5 6">W8131</strain>
    </source>
</reference>
<dbReference type="InterPro" id="IPR041462">
    <property type="entry name" value="Bact_A2M_MG6"/>
</dbReference>
<evidence type="ECO:0000313" key="5">
    <source>
        <dbReference type="EMBL" id="TSJ90260.1"/>
    </source>
</evidence>
<evidence type="ECO:0000256" key="2">
    <source>
        <dbReference type="ARBA" id="ARBA00022729"/>
    </source>
</evidence>
<dbReference type="Pfam" id="PF21142">
    <property type="entry name" value="A2M_bMG2"/>
    <property type="match status" value="1"/>
</dbReference>
<dbReference type="Pfam" id="PF17972">
    <property type="entry name" value="bMG5"/>
    <property type="match status" value="1"/>
</dbReference>
<organism evidence="5 6">
    <name type="scientific">Gilliamella apicola</name>
    <dbReference type="NCBI Taxonomy" id="1196095"/>
    <lineage>
        <taxon>Bacteria</taxon>
        <taxon>Pseudomonadati</taxon>
        <taxon>Pseudomonadota</taxon>
        <taxon>Gammaproteobacteria</taxon>
        <taxon>Orbales</taxon>
        <taxon>Orbaceae</taxon>
        <taxon>Gilliamella</taxon>
    </lineage>
</organism>
<comment type="similarity">
    <text evidence="1">Belongs to the protease inhibitor I39 (alpha-2-macroglobulin) family. Bacterial alpha-2-macroglobulin subfamily.</text>
</comment>
<dbReference type="Pfam" id="PF00207">
    <property type="entry name" value="A2M"/>
    <property type="match status" value="1"/>
</dbReference>
<dbReference type="InterPro" id="IPR040639">
    <property type="entry name" value="A2MG_MG1"/>
</dbReference>
<dbReference type="InterPro" id="IPR041246">
    <property type="entry name" value="Bact_MG10"/>
</dbReference>
<dbReference type="InterPro" id="IPR011625">
    <property type="entry name" value="A2M_N_BRD"/>
</dbReference>
<dbReference type="SMART" id="SM01359">
    <property type="entry name" value="A2M_N_2"/>
    <property type="match status" value="1"/>
</dbReference>
<dbReference type="Pfam" id="PF01835">
    <property type="entry name" value="MG2"/>
    <property type="match status" value="1"/>
</dbReference>
<dbReference type="SMART" id="SM01419">
    <property type="entry name" value="Thiol-ester_cl"/>
    <property type="match status" value="1"/>
</dbReference>
<dbReference type="Pfam" id="PF17970">
    <property type="entry name" value="bMG1"/>
    <property type="match status" value="1"/>
</dbReference>
<evidence type="ECO:0000256" key="1">
    <source>
        <dbReference type="ARBA" id="ARBA00010556"/>
    </source>
</evidence>
<dbReference type="Pfam" id="PF07678">
    <property type="entry name" value="TED_complement"/>
    <property type="match status" value="1"/>
</dbReference>
<feature type="domain" description="Alpha-2-macroglobulin bait region" evidence="3">
    <location>
        <begin position="791"/>
        <end position="938"/>
    </location>
</feature>
<dbReference type="CDD" id="cd02891">
    <property type="entry name" value="A2M_like"/>
    <property type="match status" value="1"/>
</dbReference>